<sequence length="472" mass="53456">MKHLFLFYFLILPLISSSQTQLTFEEPVKQRVFVLTDITNEPDDQQSLVRFLVYANEYDVEGIVATTSTHLRSSTRQEKIEELVRNYGKVKSNLDKHAAGFPSMEDLLAVTASHLPLYSMDGVGDGKDSKGSELLIKAVDKTDDRPLWVSVWGGANCLAQALWKVGNTRSSEEVKHFVSKLRIYAISDQDFAGTWVRNNFPGIFYIVDPSAGDSYIEYYKATWTGISGDKFYKHELGDHFELVDNPWLKENIMENHGPLGANYPELDYIMEGDTPAFLGLIQNGLAWYKSPSYGGWAGRYDFFKAYAEVDKIWTSSINSFDAIELPNGKIIASNQATIWRWRKSFQHDFAARMDWNVADEFNKANHNPIIVLNGNKGKAFAHGKIQAGDNVSLSAKGTYDPDGNELKYKWWVYKGAGRYTGDLLLKNSNTEMVEFMMPQLKSGQEIHLILEVEDSGSPSLFSYRRIILSHPD</sequence>
<evidence type="ECO:0000313" key="4">
    <source>
        <dbReference type="Proteomes" id="UP000199663"/>
    </source>
</evidence>
<evidence type="ECO:0000259" key="1">
    <source>
        <dbReference type="Pfam" id="PF07632"/>
    </source>
</evidence>
<dbReference type="Gene3D" id="2.60.40.10">
    <property type="entry name" value="Immunoglobulins"/>
    <property type="match status" value="1"/>
</dbReference>
<evidence type="ECO:0000313" key="3">
    <source>
        <dbReference type="EMBL" id="SDZ12951.1"/>
    </source>
</evidence>
<evidence type="ECO:0000259" key="2">
    <source>
        <dbReference type="Pfam" id="PF21027"/>
    </source>
</evidence>
<reference evidence="3 4" key="1">
    <citation type="submission" date="2016-10" db="EMBL/GenBank/DDBJ databases">
        <authorList>
            <person name="Varghese N."/>
            <person name="Submissions S."/>
        </authorList>
    </citation>
    <scope>NUCLEOTIDE SEQUENCE [LARGE SCALE GENOMIC DNA]</scope>
    <source>
        <strain evidence="3 4">DSM 17997</strain>
    </source>
</reference>
<dbReference type="InterPro" id="IPR011483">
    <property type="entry name" value="Sde182_NH-like"/>
</dbReference>
<name>A0A1H3QIK3_9BACT</name>
<organism evidence="3 4">
    <name type="scientific">Rhodonellum ikkaensis</name>
    <dbReference type="NCBI Taxonomy" id="336829"/>
    <lineage>
        <taxon>Bacteria</taxon>
        <taxon>Pseudomonadati</taxon>
        <taxon>Bacteroidota</taxon>
        <taxon>Cytophagia</taxon>
        <taxon>Cytophagales</taxon>
        <taxon>Cytophagaceae</taxon>
        <taxon>Rhodonellum</taxon>
    </lineage>
</organism>
<dbReference type="InterPro" id="IPR048527">
    <property type="entry name" value="Sde182_C"/>
</dbReference>
<dbReference type="InterPro" id="IPR036452">
    <property type="entry name" value="Ribo_hydro-like"/>
</dbReference>
<evidence type="ECO:0008006" key="5">
    <source>
        <dbReference type="Google" id="ProtNLM"/>
    </source>
</evidence>
<dbReference type="InterPro" id="IPR013783">
    <property type="entry name" value="Ig-like_fold"/>
</dbReference>
<protein>
    <recommendedName>
        <fullName evidence="5">DUF1593 domain-containing protein</fullName>
    </recommendedName>
</protein>
<dbReference type="Pfam" id="PF07632">
    <property type="entry name" value="Sde182_NH-like"/>
    <property type="match status" value="1"/>
</dbReference>
<keyword evidence="4" id="KW-1185">Reference proteome</keyword>
<proteinExistence type="predicted"/>
<accession>A0A1H3QIK3</accession>
<gene>
    <name evidence="3" type="ORF">SAMN05444412_106105</name>
</gene>
<dbReference type="SUPFAM" id="SSF53590">
    <property type="entry name" value="Nucleoside hydrolase"/>
    <property type="match status" value="1"/>
</dbReference>
<comment type="caution">
    <text evidence="3">The sequence shown here is derived from an EMBL/GenBank/DDBJ whole genome shotgun (WGS) entry which is preliminary data.</text>
</comment>
<dbReference type="RefSeq" id="WP_019597485.1">
    <property type="nucleotide sequence ID" value="NZ_FNQC01000006.1"/>
</dbReference>
<dbReference type="Proteomes" id="UP000199663">
    <property type="component" value="Unassembled WGS sequence"/>
</dbReference>
<dbReference type="Gene3D" id="3.90.245.10">
    <property type="entry name" value="Ribonucleoside hydrolase-like"/>
    <property type="match status" value="1"/>
</dbReference>
<dbReference type="Pfam" id="PF21027">
    <property type="entry name" value="Sde0182_C"/>
    <property type="match status" value="1"/>
</dbReference>
<feature type="domain" description="Cellulose-binding Sde182 C-terminal" evidence="2">
    <location>
        <begin position="391"/>
        <end position="469"/>
    </location>
</feature>
<dbReference type="EMBL" id="FNQC01000006">
    <property type="protein sequence ID" value="SDZ12951.1"/>
    <property type="molecule type" value="Genomic_DNA"/>
</dbReference>
<feature type="domain" description="Cellulose-binding Sde182 nucleoside hydrolase-like" evidence="1">
    <location>
        <begin position="31"/>
        <end position="300"/>
    </location>
</feature>